<reference evidence="4" key="1">
    <citation type="submission" date="2025-08" db="UniProtKB">
        <authorList>
            <consortium name="RefSeq"/>
        </authorList>
    </citation>
    <scope>IDENTIFICATION</scope>
    <source>
        <strain evidence="4">USDA-PBARC FA_bdor</strain>
        <tissue evidence="4">Whole organism</tissue>
    </source>
</reference>
<dbReference type="CDD" id="cd23525">
    <property type="entry name" value="Abraxas_2_insects"/>
    <property type="match status" value="1"/>
</dbReference>
<dbReference type="InterPro" id="IPR023239">
    <property type="entry name" value="BRISC_Abraxas1"/>
</dbReference>
<dbReference type="RefSeq" id="XP_011296691.1">
    <property type="nucleotide sequence ID" value="XM_011298389.1"/>
</dbReference>
<organism evidence="3 4">
    <name type="scientific">Fopius arisanus</name>
    <dbReference type="NCBI Taxonomy" id="64838"/>
    <lineage>
        <taxon>Eukaryota</taxon>
        <taxon>Metazoa</taxon>
        <taxon>Ecdysozoa</taxon>
        <taxon>Arthropoda</taxon>
        <taxon>Hexapoda</taxon>
        <taxon>Insecta</taxon>
        <taxon>Pterygota</taxon>
        <taxon>Neoptera</taxon>
        <taxon>Endopterygota</taxon>
        <taxon>Hymenoptera</taxon>
        <taxon>Apocrita</taxon>
        <taxon>Ichneumonoidea</taxon>
        <taxon>Braconidae</taxon>
        <taxon>Opiinae</taxon>
        <taxon>Fopius</taxon>
    </lineage>
</organism>
<dbReference type="PANTHER" id="PTHR31728:SF5">
    <property type="entry name" value="OS07G0540200 PROTEIN"/>
    <property type="match status" value="1"/>
</dbReference>
<proteinExistence type="predicted"/>
<name>A0A9R1ST65_9HYME</name>
<accession>A0A9R1ST65</accession>
<dbReference type="PRINTS" id="PR02052">
    <property type="entry name" value="ABRAXAS"/>
</dbReference>
<evidence type="ECO:0000313" key="3">
    <source>
        <dbReference type="Proteomes" id="UP000694866"/>
    </source>
</evidence>
<dbReference type="Proteomes" id="UP000694866">
    <property type="component" value="Unplaced"/>
</dbReference>
<dbReference type="KEGG" id="fas:105262682"/>
<keyword evidence="3" id="KW-1185">Reference proteome</keyword>
<evidence type="ECO:0000259" key="2">
    <source>
        <dbReference type="Pfam" id="PF22299"/>
    </source>
</evidence>
<dbReference type="GeneID" id="105262682"/>
<dbReference type="GO" id="GO:0005634">
    <property type="term" value="C:nucleus"/>
    <property type="evidence" value="ECO:0007669"/>
    <property type="project" value="TreeGrafter"/>
</dbReference>
<dbReference type="PANTHER" id="PTHR31728">
    <property type="entry name" value="ABRAXAS FAMILY MEMBER"/>
    <property type="match status" value="1"/>
</dbReference>
<feature type="region of interest" description="Disordered" evidence="1">
    <location>
        <begin position="287"/>
        <end position="369"/>
    </location>
</feature>
<dbReference type="GO" id="GO:0031593">
    <property type="term" value="F:polyubiquitin modification-dependent protein binding"/>
    <property type="evidence" value="ECO:0007669"/>
    <property type="project" value="TreeGrafter"/>
</dbReference>
<evidence type="ECO:0000256" key="1">
    <source>
        <dbReference type="SAM" id="MobiDB-lite"/>
    </source>
</evidence>
<dbReference type="AlphaFoldDB" id="A0A9R1ST65"/>
<feature type="domain" description="BRISC complex subunit FAM175B helical" evidence="2">
    <location>
        <begin position="201"/>
        <end position="260"/>
    </location>
</feature>
<sequence>MAENELMVTISGAALSLLFYENVRSRGDQMGFFFGEVLSFVTKNVTDSERHVESVKVHVDIQSIIKCSPTDQIYNAAGEIKEDNLKDFIKDKGKNVVGWFRFRRNGSLTPTLRDKILHKQFLSIFRDPSNQINEDYFVACMLNTSMTLGEGTHKFKHVFLHYKQGMYNPIPLRINNLGHDATRHDGSDYKPSPRKYCDEPDAFTKFVKSLNLDLARTPGIHSISEIQRAAEQHLEDLVPLIVKTDQEVAELERSVLETRRALFEKLMEKELRSREAQLIDTKCRSRRDKFQRNEESTSRASRCQDDSWLSKDSSITPKQKTRHSMAFDSHITPSPEQLPNPYATRKSSSYSQAAKKTTERMIDDSEPDC</sequence>
<dbReference type="InterPro" id="IPR055064">
    <property type="entry name" value="BRISC_FAM175B_helical"/>
</dbReference>
<feature type="compositionally biased region" description="Basic and acidic residues" evidence="1">
    <location>
        <begin position="287"/>
        <end position="309"/>
    </location>
</feature>
<dbReference type="InterPro" id="IPR023238">
    <property type="entry name" value="FAM175"/>
</dbReference>
<dbReference type="OrthoDB" id="6358435at2759"/>
<dbReference type="PRINTS" id="PR02051">
    <property type="entry name" value="PROTEINF175"/>
</dbReference>
<feature type="compositionally biased region" description="Polar residues" evidence="1">
    <location>
        <begin position="345"/>
        <end position="355"/>
    </location>
</feature>
<dbReference type="Pfam" id="PF22299">
    <property type="entry name" value="BRISC_FAM175B_helical"/>
    <property type="match status" value="1"/>
</dbReference>
<protein>
    <submittedName>
        <fullName evidence="4">BRCA1-A complex subunit Abraxas-like</fullName>
    </submittedName>
</protein>
<evidence type="ECO:0000313" key="4">
    <source>
        <dbReference type="RefSeq" id="XP_011296691.1"/>
    </source>
</evidence>
<dbReference type="Pfam" id="PF21125">
    <property type="entry name" value="MPN_2A_DUB_like"/>
    <property type="match status" value="1"/>
</dbReference>
<dbReference type="GO" id="GO:0070536">
    <property type="term" value="P:protein K63-linked deubiquitination"/>
    <property type="evidence" value="ECO:0007669"/>
    <property type="project" value="TreeGrafter"/>
</dbReference>
<dbReference type="GO" id="GO:0008608">
    <property type="term" value="P:attachment of spindle microtubules to kinetochore"/>
    <property type="evidence" value="ECO:0007669"/>
    <property type="project" value="TreeGrafter"/>
</dbReference>
<dbReference type="GO" id="GO:0008017">
    <property type="term" value="F:microtubule binding"/>
    <property type="evidence" value="ECO:0007669"/>
    <property type="project" value="TreeGrafter"/>
</dbReference>
<gene>
    <name evidence="4" type="primary">LOC105262682</name>
</gene>
<dbReference type="GO" id="GO:0090307">
    <property type="term" value="P:mitotic spindle assembly"/>
    <property type="evidence" value="ECO:0007669"/>
    <property type="project" value="TreeGrafter"/>
</dbReference>